<keyword evidence="2" id="KW-0489">Methyltransferase</keyword>
<proteinExistence type="predicted"/>
<dbReference type="InterPro" id="IPR013216">
    <property type="entry name" value="Methyltransf_11"/>
</dbReference>
<evidence type="ECO:0000259" key="1">
    <source>
        <dbReference type="Pfam" id="PF08241"/>
    </source>
</evidence>
<dbReference type="CDD" id="cd02440">
    <property type="entry name" value="AdoMet_MTases"/>
    <property type="match status" value="1"/>
</dbReference>
<dbReference type="RefSeq" id="WP_092544927.1">
    <property type="nucleotide sequence ID" value="NZ_BOMJ01000001.1"/>
</dbReference>
<name>A0A1H1YFR2_9ACTN</name>
<dbReference type="STRING" id="113562.SAMN04489716_2833"/>
<organism evidence="2 3">
    <name type="scientific">Actinoplanes derwentensis</name>
    <dbReference type="NCBI Taxonomy" id="113562"/>
    <lineage>
        <taxon>Bacteria</taxon>
        <taxon>Bacillati</taxon>
        <taxon>Actinomycetota</taxon>
        <taxon>Actinomycetes</taxon>
        <taxon>Micromonosporales</taxon>
        <taxon>Micromonosporaceae</taxon>
        <taxon>Actinoplanes</taxon>
    </lineage>
</organism>
<dbReference type="InterPro" id="IPR029063">
    <property type="entry name" value="SAM-dependent_MTases_sf"/>
</dbReference>
<dbReference type="Proteomes" id="UP000198688">
    <property type="component" value="Chromosome I"/>
</dbReference>
<evidence type="ECO:0000313" key="3">
    <source>
        <dbReference type="Proteomes" id="UP000198688"/>
    </source>
</evidence>
<dbReference type="GO" id="GO:0008757">
    <property type="term" value="F:S-adenosylmethionine-dependent methyltransferase activity"/>
    <property type="evidence" value="ECO:0007669"/>
    <property type="project" value="InterPro"/>
</dbReference>
<gene>
    <name evidence="2" type="ORF">SAMN04489716_2833</name>
</gene>
<accession>A0A1H1YFR2</accession>
<dbReference type="PANTHER" id="PTHR43861">
    <property type="entry name" value="TRANS-ACONITATE 2-METHYLTRANSFERASE-RELATED"/>
    <property type="match status" value="1"/>
</dbReference>
<evidence type="ECO:0000313" key="2">
    <source>
        <dbReference type="EMBL" id="SDT20185.1"/>
    </source>
</evidence>
<keyword evidence="3" id="KW-1185">Reference proteome</keyword>
<dbReference type="EMBL" id="LT629758">
    <property type="protein sequence ID" value="SDT20185.1"/>
    <property type="molecule type" value="Genomic_DNA"/>
</dbReference>
<dbReference type="AlphaFoldDB" id="A0A1H1YFR2"/>
<dbReference type="OrthoDB" id="65624at2"/>
<dbReference type="GO" id="GO:0032259">
    <property type="term" value="P:methylation"/>
    <property type="evidence" value="ECO:0007669"/>
    <property type="project" value="UniProtKB-KW"/>
</dbReference>
<protein>
    <submittedName>
        <fullName evidence="2">Methyltransferase domain-containing protein</fullName>
    </submittedName>
</protein>
<sequence>MPAAHAYHDQAGDVFAAHAAEGPHNAYTDRPAVLALAGDVAALRILDAGCGAGHHAAELVGRGAEVVAVDGSATLAGHARALLGERAEVRQHDLDTPLEFAADASFDGVVCALVLHHLTDRARFLGEVRRVLRPGGWFVLSTTHPVSDWRYFGGSYFDESWVEMPMADGISMRFQRMTLESLMTEVLAAGFVLERLVEPKAVEALRAVNPERYERLTDRPSFVALRLRRP</sequence>
<keyword evidence="2" id="KW-0808">Transferase</keyword>
<dbReference type="Gene3D" id="3.40.50.150">
    <property type="entry name" value="Vaccinia Virus protein VP39"/>
    <property type="match status" value="1"/>
</dbReference>
<dbReference type="Pfam" id="PF08241">
    <property type="entry name" value="Methyltransf_11"/>
    <property type="match status" value="1"/>
</dbReference>
<dbReference type="SUPFAM" id="SSF53335">
    <property type="entry name" value="S-adenosyl-L-methionine-dependent methyltransferases"/>
    <property type="match status" value="1"/>
</dbReference>
<feature type="domain" description="Methyltransferase type 11" evidence="1">
    <location>
        <begin position="46"/>
        <end position="140"/>
    </location>
</feature>
<reference evidence="2 3" key="1">
    <citation type="submission" date="2016-10" db="EMBL/GenBank/DDBJ databases">
        <authorList>
            <person name="de Groot N.N."/>
        </authorList>
    </citation>
    <scope>NUCLEOTIDE SEQUENCE [LARGE SCALE GENOMIC DNA]</scope>
    <source>
        <strain evidence="2 3">DSM 43941</strain>
    </source>
</reference>